<dbReference type="Gene3D" id="3.60.10.10">
    <property type="entry name" value="Endonuclease/exonuclease/phosphatase"/>
    <property type="match status" value="1"/>
</dbReference>
<name>A0A3B1JBG2_ASTMX</name>
<dbReference type="CDD" id="cd01650">
    <property type="entry name" value="RT_nLTR_like"/>
    <property type="match status" value="1"/>
</dbReference>
<dbReference type="Pfam" id="PF00078">
    <property type="entry name" value="RVT_1"/>
    <property type="match status" value="1"/>
</dbReference>
<dbReference type="InParanoid" id="A0A3B1JBG2"/>
<reference evidence="3" key="1">
    <citation type="submission" date="2013-03" db="EMBL/GenBank/DDBJ databases">
        <authorList>
            <person name="Jeffery W."/>
            <person name="Warren W."/>
            <person name="Wilson R.K."/>
        </authorList>
    </citation>
    <scope>NUCLEOTIDE SEQUENCE</scope>
    <source>
        <strain evidence="3">female</strain>
    </source>
</reference>
<dbReference type="Ensembl" id="ENSAMXT00000048003.1">
    <property type="protein sequence ID" value="ENSAMXP00000039573.1"/>
    <property type="gene ID" value="ENSAMXG00000033217.1"/>
</dbReference>
<dbReference type="PANTHER" id="PTHR47510:SF3">
    <property type="entry name" value="ENDO_EXONUCLEASE_PHOSPHATASE DOMAIN-CONTAINING PROTEIN"/>
    <property type="match status" value="1"/>
</dbReference>
<proteinExistence type="predicted"/>
<dbReference type="SUPFAM" id="SSF56672">
    <property type="entry name" value="DNA/RNA polymerases"/>
    <property type="match status" value="1"/>
</dbReference>
<dbReference type="GO" id="GO:0008168">
    <property type="term" value="F:methyltransferase activity"/>
    <property type="evidence" value="ECO:0007669"/>
    <property type="project" value="InterPro"/>
</dbReference>
<evidence type="ECO:0000313" key="3">
    <source>
        <dbReference type="Proteomes" id="UP000018467"/>
    </source>
</evidence>
<keyword evidence="3" id="KW-1185">Reference proteome</keyword>
<reference evidence="3" key="2">
    <citation type="journal article" date="2014" name="Nat. Commun.">
        <title>The cavefish genome reveals candidate genes for eye loss.</title>
        <authorList>
            <person name="McGaugh S.E."/>
            <person name="Gross J.B."/>
            <person name="Aken B."/>
            <person name="Blin M."/>
            <person name="Borowsky R."/>
            <person name="Chalopin D."/>
            <person name="Hinaux H."/>
            <person name="Jeffery W.R."/>
            <person name="Keene A."/>
            <person name="Ma L."/>
            <person name="Minx P."/>
            <person name="Murphy D."/>
            <person name="O'Quin K.E."/>
            <person name="Retaux S."/>
            <person name="Rohner N."/>
            <person name="Searle S.M."/>
            <person name="Stahl B.A."/>
            <person name="Tabin C."/>
            <person name="Volff J.N."/>
            <person name="Yoshizawa M."/>
            <person name="Warren W.C."/>
        </authorList>
    </citation>
    <scope>NUCLEOTIDE SEQUENCE [LARGE SCALE GENOMIC DNA]</scope>
    <source>
        <strain evidence="3">female</strain>
    </source>
</reference>
<evidence type="ECO:0000313" key="2">
    <source>
        <dbReference type="Ensembl" id="ENSAMXP00000039573.1"/>
    </source>
</evidence>
<dbReference type="InterPro" id="IPR000477">
    <property type="entry name" value="RT_dom"/>
</dbReference>
<dbReference type="PROSITE" id="PS50878">
    <property type="entry name" value="RT_POL"/>
    <property type="match status" value="1"/>
</dbReference>
<organism evidence="2 3">
    <name type="scientific">Astyanax mexicanus</name>
    <name type="common">Blind cave fish</name>
    <name type="synonym">Astyanax fasciatus mexicanus</name>
    <dbReference type="NCBI Taxonomy" id="7994"/>
    <lineage>
        <taxon>Eukaryota</taxon>
        <taxon>Metazoa</taxon>
        <taxon>Chordata</taxon>
        <taxon>Craniata</taxon>
        <taxon>Vertebrata</taxon>
        <taxon>Euteleostomi</taxon>
        <taxon>Actinopterygii</taxon>
        <taxon>Neopterygii</taxon>
        <taxon>Teleostei</taxon>
        <taxon>Ostariophysi</taxon>
        <taxon>Characiformes</taxon>
        <taxon>Characoidei</taxon>
        <taxon>Acestrorhamphidae</taxon>
        <taxon>Acestrorhamphinae</taxon>
        <taxon>Astyanax</taxon>
    </lineage>
</organism>
<reference evidence="2" key="4">
    <citation type="submission" date="2025-09" db="UniProtKB">
        <authorList>
            <consortium name="Ensembl"/>
        </authorList>
    </citation>
    <scope>IDENTIFICATION</scope>
</reference>
<dbReference type="SUPFAM" id="SSF56219">
    <property type="entry name" value="DNase I-like"/>
    <property type="match status" value="1"/>
</dbReference>
<sequence>MAPSMAAVLRAPTYFSSFSLFLCLLVTLFALNVTGIVTYDRQTLLGIRSSITHRKPDFEFHNADPLFPNIGEAPFTWVARPRTRRRRRKRGKRAGVLVRLRRRAHRPPLPTLLLANVQSLDNKLCELHARIAFQREMRDCSVICLTETWLSADIPDHAIEPAGFSLHRADRSKELSGKSKGGGVCFLINNAWCDRRNVHFIESFCSPELEYLIISCRPVWLPREITGLCLAAVYIHPRADAEFALGKLHETINKQMTARPEAALIVAGDFNRTNFKTFCPALFQHITCFTRKTQTLDHCYSNIRGAYKALPRPPFGKSDHSSILLLPTYRQRLKREPPTTKEVRRWSDQSEAMLQDCFDHVDWEMFRDSSSSIDEYADTVTAFIRKCVDDVVPLRSVRVFPNQKPWLNGDVRSALSARSAAFRSGNTEEYKRASYALRRTIKAAKRGYREKVEAQFNTANTQSLWQGLNIITDYKRSSHTLTSTNAELPEELNRFYTRFEADHAALPECAPPTAALPECAPPTAALPECAPPTAALPECAPPTAALPECAPPTADPIPPSVSEADVRRAFQRINPRKSAGPDGIPGRVLKACYRELAAVYTDIYNTSLSLSVVPACFKLATIVPVPKTAHTTCLNDWRPVALTSIISKCFERLVRDIICSSLPATLDPLQFAYRQNRSTDDAIALTLHTALSHLDKKDTYVRMLFVDYSSAFNTIVPSRLDVKLRDLGLNSTLCSWILNFLSDRQQVVRMGNITSSSLTLNIGAPQGCVLSPLLYSLYTHDCTARHSSNVIIKFADDTTIVGLISNNDESAYREEVNILENWCQENNLSLNVSKTKELIVDFRKQEKAYSSISINGTAVERVSSFKFLGVHISEDLTWTEHTTRVVKKAQQRLYFLRRLRRFGLNPSILRTFYTCTVESILTGSITTWYGNCTALERKSLQRVVRTAQYITGVELPNLLDLYTNRCLRKSKKIMKDPFHPSHSLFSQLPSGRRLRSLKTRTSRFRDSFFPQATRLWNSQ</sequence>
<evidence type="ECO:0000259" key="1">
    <source>
        <dbReference type="PROSITE" id="PS50878"/>
    </source>
</evidence>
<dbReference type="InterPro" id="IPR036691">
    <property type="entry name" value="Endo/exonu/phosph_ase_sf"/>
</dbReference>
<dbReference type="InterPro" id="IPR015095">
    <property type="entry name" value="AlkB_hom8_N"/>
</dbReference>
<accession>A0A3B1JBG2</accession>
<protein>
    <recommendedName>
        <fullName evidence="1">Reverse transcriptase domain-containing protein</fullName>
    </recommendedName>
</protein>
<dbReference type="Pfam" id="PF09004">
    <property type="entry name" value="ALKBH8_N"/>
    <property type="match status" value="1"/>
</dbReference>
<dbReference type="InterPro" id="IPR043502">
    <property type="entry name" value="DNA/RNA_pol_sf"/>
</dbReference>
<dbReference type="Pfam" id="PF03372">
    <property type="entry name" value="Exo_endo_phos"/>
    <property type="match status" value="1"/>
</dbReference>
<dbReference type="PANTHER" id="PTHR47510">
    <property type="entry name" value="REVERSE TRANSCRIPTASE DOMAIN-CONTAINING PROTEIN"/>
    <property type="match status" value="1"/>
</dbReference>
<dbReference type="Proteomes" id="UP000018467">
    <property type="component" value="Unassembled WGS sequence"/>
</dbReference>
<dbReference type="InterPro" id="IPR005135">
    <property type="entry name" value="Endo/exonuclease/phosphatase"/>
</dbReference>
<dbReference type="GeneTree" id="ENSGT01020000230367"/>
<feature type="domain" description="Reverse transcriptase" evidence="1">
    <location>
        <begin position="606"/>
        <end position="872"/>
    </location>
</feature>
<dbReference type="GO" id="GO:0016706">
    <property type="term" value="F:2-oxoglutarate-dependent dioxygenase activity"/>
    <property type="evidence" value="ECO:0007669"/>
    <property type="project" value="InterPro"/>
</dbReference>
<dbReference type="Bgee" id="ENSAMXG00000033217">
    <property type="expression patterns" value="Expressed in zone of skin and 14 other cell types or tissues"/>
</dbReference>
<reference evidence="2" key="3">
    <citation type="submission" date="2025-08" db="UniProtKB">
        <authorList>
            <consortium name="Ensembl"/>
        </authorList>
    </citation>
    <scope>IDENTIFICATION</scope>
</reference>
<dbReference type="AlphaFoldDB" id="A0A3B1JBG2"/>